<proteinExistence type="predicted"/>
<evidence type="ECO:0000313" key="2">
    <source>
        <dbReference type="Proteomes" id="UP000699042"/>
    </source>
</evidence>
<accession>A0A9P7RIB6</accession>
<dbReference type="EMBL" id="JAESDN010000001">
    <property type="protein sequence ID" value="KAG7058079.1"/>
    <property type="molecule type" value="Genomic_DNA"/>
</dbReference>
<dbReference type="AlphaFoldDB" id="A0A9P7RIB6"/>
<comment type="caution">
    <text evidence="1">The sequence shown here is derived from an EMBL/GenBank/DDBJ whole genome shotgun (WGS) entry which is preliminary data.</text>
</comment>
<gene>
    <name evidence="1" type="ORF">JMJ77_005457</name>
</gene>
<dbReference type="Proteomes" id="UP000699042">
    <property type="component" value="Unassembled WGS sequence"/>
</dbReference>
<reference evidence="1" key="1">
    <citation type="submission" date="2021-05" db="EMBL/GenBank/DDBJ databases">
        <title>Comparative genomics of three Colletotrichum scovillei strains and genetic complementation revealed genes involved fungal growth and virulence on chili pepper.</title>
        <authorList>
            <person name="Hsieh D.-K."/>
            <person name="Chuang S.-C."/>
            <person name="Chen C.-Y."/>
            <person name="Chao Y.-T."/>
            <person name="Lu M.-Y.J."/>
            <person name="Lee M.-H."/>
            <person name="Shih M.-C."/>
        </authorList>
    </citation>
    <scope>NUCLEOTIDE SEQUENCE</scope>
    <source>
        <strain evidence="1">Coll-153</strain>
    </source>
</reference>
<protein>
    <submittedName>
        <fullName evidence="1">Uncharacterized protein</fullName>
    </submittedName>
</protein>
<name>A0A9P7RIB6_9PEZI</name>
<evidence type="ECO:0000313" key="1">
    <source>
        <dbReference type="EMBL" id="KAG7058079.1"/>
    </source>
</evidence>
<sequence>MSIRRHLNIAVSLAIFQPSASVVPRHGTTRLEQAMRLLLD</sequence>
<feature type="non-terminal residue" evidence="1">
    <location>
        <position position="40"/>
    </location>
</feature>
<keyword evidence="2" id="KW-1185">Reference proteome</keyword>
<organism evidence="1 2">
    <name type="scientific">Colletotrichum scovillei</name>
    <dbReference type="NCBI Taxonomy" id="1209932"/>
    <lineage>
        <taxon>Eukaryota</taxon>
        <taxon>Fungi</taxon>
        <taxon>Dikarya</taxon>
        <taxon>Ascomycota</taxon>
        <taxon>Pezizomycotina</taxon>
        <taxon>Sordariomycetes</taxon>
        <taxon>Hypocreomycetidae</taxon>
        <taxon>Glomerellales</taxon>
        <taxon>Glomerellaceae</taxon>
        <taxon>Colletotrichum</taxon>
        <taxon>Colletotrichum acutatum species complex</taxon>
    </lineage>
</organism>